<evidence type="ECO:0000256" key="2">
    <source>
        <dbReference type="ARBA" id="ARBA00022475"/>
    </source>
</evidence>
<dbReference type="GO" id="GO:0005886">
    <property type="term" value="C:plasma membrane"/>
    <property type="evidence" value="ECO:0007669"/>
    <property type="project" value="UniProtKB-SubCell"/>
</dbReference>
<keyword evidence="2" id="KW-1003">Cell membrane</keyword>
<feature type="transmembrane region" description="Helical" evidence="10">
    <location>
        <begin position="379"/>
        <end position="400"/>
    </location>
</feature>
<evidence type="ECO:0000256" key="10">
    <source>
        <dbReference type="RuleBase" id="RU351113"/>
    </source>
</evidence>
<feature type="transmembrane region" description="Helical" evidence="10">
    <location>
        <begin position="224"/>
        <end position="248"/>
    </location>
</feature>
<evidence type="ECO:0000256" key="7">
    <source>
        <dbReference type="ARBA" id="ARBA00023136"/>
    </source>
</evidence>
<dbReference type="KEGG" id="clec:106662571"/>
<keyword evidence="7 10" id="KW-0472">Membrane</keyword>
<evidence type="ECO:0000256" key="1">
    <source>
        <dbReference type="ARBA" id="ARBA00004651"/>
    </source>
</evidence>
<evidence type="ECO:0000313" key="12">
    <source>
        <dbReference type="Proteomes" id="UP000494040"/>
    </source>
</evidence>
<dbReference type="AlphaFoldDB" id="A0A8I6RAR2"/>
<evidence type="ECO:0000256" key="4">
    <source>
        <dbReference type="ARBA" id="ARBA00022692"/>
    </source>
</evidence>
<keyword evidence="8 10" id="KW-0675">Receptor</keyword>
<feature type="transmembrane region" description="Helical" evidence="10">
    <location>
        <begin position="127"/>
        <end position="146"/>
    </location>
</feature>
<dbReference type="GO" id="GO:0004984">
    <property type="term" value="F:olfactory receptor activity"/>
    <property type="evidence" value="ECO:0007669"/>
    <property type="project" value="InterPro"/>
</dbReference>
<reference evidence="11" key="1">
    <citation type="submission" date="2022-01" db="UniProtKB">
        <authorList>
            <consortium name="EnsemblMetazoa"/>
        </authorList>
    </citation>
    <scope>IDENTIFICATION</scope>
</reference>
<feature type="transmembrane region" description="Helical" evidence="10">
    <location>
        <begin position="254"/>
        <end position="273"/>
    </location>
</feature>
<keyword evidence="5 10" id="KW-0552">Olfaction</keyword>
<dbReference type="OrthoDB" id="7548151at2759"/>
<dbReference type="RefSeq" id="XP_014242249.1">
    <property type="nucleotide sequence ID" value="XM_014386763.2"/>
</dbReference>
<keyword evidence="12" id="KW-1185">Reference proteome</keyword>
<dbReference type="PANTHER" id="PTHR21137:SF35">
    <property type="entry name" value="ODORANT RECEPTOR 19A-RELATED"/>
    <property type="match status" value="1"/>
</dbReference>
<dbReference type="PANTHER" id="PTHR21137">
    <property type="entry name" value="ODORANT RECEPTOR"/>
    <property type="match status" value="1"/>
</dbReference>
<feature type="transmembrane region" description="Helical" evidence="10">
    <location>
        <begin position="454"/>
        <end position="472"/>
    </location>
</feature>
<dbReference type="InterPro" id="IPR004117">
    <property type="entry name" value="7tm6_olfct_rcpt"/>
</dbReference>
<dbReference type="EnsemblMetazoa" id="XM_014386763.2">
    <property type="protein sequence ID" value="XP_014242249.1"/>
    <property type="gene ID" value="LOC106662571"/>
</dbReference>
<evidence type="ECO:0000313" key="11">
    <source>
        <dbReference type="EnsemblMetazoa" id="XP_014242249.1"/>
    </source>
</evidence>
<keyword evidence="4 10" id="KW-0812">Transmembrane</keyword>
<comment type="subcellular location">
    <subcellularLocation>
        <location evidence="1 10">Cell membrane</location>
        <topology evidence="1 10">Multi-pass membrane protein</topology>
    </subcellularLocation>
</comment>
<dbReference type="GO" id="GO:0007165">
    <property type="term" value="P:signal transduction"/>
    <property type="evidence" value="ECO:0007669"/>
    <property type="project" value="UniProtKB-KW"/>
</dbReference>
<keyword evidence="9 10" id="KW-0807">Transducer</keyword>
<feature type="transmembrane region" description="Helical" evidence="10">
    <location>
        <begin position="349"/>
        <end position="372"/>
    </location>
</feature>
<comment type="similarity">
    <text evidence="10">Belongs to the insect chemoreceptor superfamily. Heteromeric odorant receptor channel (TC 1.A.69) family.</text>
</comment>
<evidence type="ECO:0000256" key="8">
    <source>
        <dbReference type="ARBA" id="ARBA00023170"/>
    </source>
</evidence>
<dbReference type="GeneID" id="106662571"/>
<keyword evidence="6 10" id="KW-1133">Transmembrane helix</keyword>
<accession>A0A8I6RAR2</accession>
<evidence type="ECO:0000256" key="3">
    <source>
        <dbReference type="ARBA" id="ARBA00022606"/>
    </source>
</evidence>
<name>A0A8I6RAR2_CIMLE</name>
<evidence type="ECO:0000256" key="5">
    <source>
        <dbReference type="ARBA" id="ARBA00022725"/>
    </source>
</evidence>
<dbReference type="Pfam" id="PF02949">
    <property type="entry name" value="7tm_6"/>
    <property type="match status" value="2"/>
</dbReference>
<evidence type="ECO:0000256" key="6">
    <source>
        <dbReference type="ARBA" id="ARBA00022989"/>
    </source>
</evidence>
<feature type="transmembrane region" description="Helical" evidence="10">
    <location>
        <begin position="78"/>
        <end position="99"/>
    </location>
</feature>
<sequence length="475" mass="55111">MAISIFYCTDNMVFAMRFVRLGSLCIAINLCMWGMLMERGRVTEVMRLLIDKYYNYEEDTVPKGLEAIKKERRSRMKYTLMVPVYGLYTGIHIFVLPLFSFQDLKLPEDIFDTKSIFPTWSLDPNSIWARLMFLLFFVSFIAHLLFEATGGFFLLVQLFESLIGQLQVLILSLGRLEERAEAHFNKTRKKDNTWSREDSFSHCLKQNIQHHLLLYEFRESLEKLISNTLISLLFNATAILAANAFLLANQEDHLTRILSVVGLITEGYFIFAYNRYGQLIIDESERLQFAVYNLNWFNLNPTQKKMVSIMQVMTQRKPMRLALAGGLMGLELVNFLQSCRYRSSLENYISLPLLALFTTSVTIVAANIFLIVTQDDKLILFLSLSTFVSDAYFLISYNLYGQIVVDESEKIQFTIYNLNWFNYTKGQKKMISIMQVMTRKPMHVSLGGLMNMDLVNFLSITKGIYSFINFLITMN</sequence>
<dbReference type="Proteomes" id="UP000494040">
    <property type="component" value="Unassembled WGS sequence"/>
</dbReference>
<protein>
    <recommendedName>
        <fullName evidence="10">Odorant receptor</fullName>
    </recommendedName>
</protein>
<comment type="caution">
    <text evidence="10">Lacks conserved residue(s) required for the propagation of feature annotation.</text>
</comment>
<evidence type="ECO:0000256" key="9">
    <source>
        <dbReference type="ARBA" id="ARBA00023224"/>
    </source>
</evidence>
<keyword evidence="3 10" id="KW-0716">Sensory transduction</keyword>
<feature type="transmembrane region" description="Helical" evidence="10">
    <location>
        <begin position="18"/>
        <end position="37"/>
    </location>
</feature>
<proteinExistence type="inferred from homology"/>
<organism evidence="11 12">
    <name type="scientific">Cimex lectularius</name>
    <name type="common">Bed bug</name>
    <name type="synonym">Acanthia lectularia</name>
    <dbReference type="NCBI Taxonomy" id="79782"/>
    <lineage>
        <taxon>Eukaryota</taxon>
        <taxon>Metazoa</taxon>
        <taxon>Ecdysozoa</taxon>
        <taxon>Arthropoda</taxon>
        <taxon>Hexapoda</taxon>
        <taxon>Insecta</taxon>
        <taxon>Pterygota</taxon>
        <taxon>Neoptera</taxon>
        <taxon>Paraneoptera</taxon>
        <taxon>Hemiptera</taxon>
        <taxon>Heteroptera</taxon>
        <taxon>Panheteroptera</taxon>
        <taxon>Cimicomorpha</taxon>
        <taxon>Cimicidae</taxon>
        <taxon>Cimex</taxon>
    </lineage>
</organism>
<dbReference type="GO" id="GO:0005549">
    <property type="term" value="F:odorant binding"/>
    <property type="evidence" value="ECO:0007669"/>
    <property type="project" value="InterPro"/>
</dbReference>